<accession>A0A9X1Y579</accession>
<dbReference type="RefSeq" id="WP_248665406.1">
    <property type="nucleotide sequence ID" value="NZ_JALPRX010000008.1"/>
</dbReference>
<keyword evidence="2" id="KW-1185">Reference proteome</keyword>
<reference evidence="1" key="1">
    <citation type="submission" date="2022-04" db="EMBL/GenBank/DDBJ databases">
        <title>Roseomonas acroporae sp. nov., isolated from coral Acropora digitifera.</title>
        <authorList>
            <person name="Sun H."/>
        </authorList>
    </citation>
    <scope>NUCLEOTIDE SEQUENCE</scope>
    <source>
        <strain evidence="1">NAR14</strain>
    </source>
</reference>
<dbReference type="Proteomes" id="UP001139516">
    <property type="component" value="Unassembled WGS sequence"/>
</dbReference>
<dbReference type="AlphaFoldDB" id="A0A9X1Y579"/>
<proteinExistence type="predicted"/>
<dbReference type="EMBL" id="JALPRX010000008">
    <property type="protein sequence ID" value="MCK8783280.1"/>
    <property type="molecule type" value="Genomic_DNA"/>
</dbReference>
<gene>
    <name evidence="1" type="ORF">M0638_02650</name>
</gene>
<comment type="caution">
    <text evidence="1">The sequence shown here is derived from an EMBL/GenBank/DDBJ whole genome shotgun (WGS) entry which is preliminary data.</text>
</comment>
<sequence length="225" mass="23926">MLNWPAPLRRQVQTLLDQFLRAPGSAWIGIAGIDRLGSPGVISSTMRLGGRLETLGSRPTTRAFVWVQGTEPELWVDPTDTGYRDLYDEFARERLGLPGRPPGGVFNIDHVFPKATAALDGLSHVRAIAVPADSNQAAGRTLEKAMKQRADSGLGSGKEIRHATWMSIGKAAGFTGWESLPDGRSAAGNAKVVQALFADLAGKGITPPAGTLEHGLTAHTLTRIG</sequence>
<protein>
    <submittedName>
        <fullName evidence="1">Uncharacterized protein</fullName>
    </submittedName>
</protein>
<evidence type="ECO:0000313" key="1">
    <source>
        <dbReference type="EMBL" id="MCK8783280.1"/>
    </source>
</evidence>
<name>A0A9X1Y579_9PROT</name>
<organism evidence="1 2">
    <name type="scientific">Roseomonas acroporae</name>
    <dbReference type="NCBI Taxonomy" id="2937791"/>
    <lineage>
        <taxon>Bacteria</taxon>
        <taxon>Pseudomonadati</taxon>
        <taxon>Pseudomonadota</taxon>
        <taxon>Alphaproteobacteria</taxon>
        <taxon>Acetobacterales</taxon>
        <taxon>Roseomonadaceae</taxon>
        <taxon>Roseomonas</taxon>
    </lineage>
</organism>
<evidence type="ECO:0000313" key="2">
    <source>
        <dbReference type="Proteomes" id="UP001139516"/>
    </source>
</evidence>